<evidence type="ECO:0000259" key="2">
    <source>
        <dbReference type="Pfam" id="PF00350"/>
    </source>
</evidence>
<feature type="domain" description="DUF7605" evidence="3">
    <location>
        <begin position="596"/>
        <end position="752"/>
    </location>
</feature>
<accession>A0AAD9MB33</accession>
<dbReference type="AlphaFoldDB" id="A0AAD9MB33"/>
<evidence type="ECO:0000313" key="5">
    <source>
        <dbReference type="Proteomes" id="UP001217918"/>
    </source>
</evidence>
<dbReference type="EMBL" id="JAQQPM010000001">
    <property type="protein sequence ID" value="KAK2066526.1"/>
    <property type="molecule type" value="Genomic_DNA"/>
</dbReference>
<dbReference type="Gene3D" id="3.40.50.300">
    <property type="entry name" value="P-loop containing nucleotide triphosphate hydrolases"/>
    <property type="match status" value="1"/>
</dbReference>
<evidence type="ECO:0000256" key="1">
    <source>
        <dbReference type="SAM" id="MobiDB-lite"/>
    </source>
</evidence>
<dbReference type="InterPro" id="IPR045063">
    <property type="entry name" value="Dynamin_N"/>
</dbReference>
<comment type="caution">
    <text evidence="4">The sequence shown here is derived from an EMBL/GenBank/DDBJ whole genome shotgun (WGS) entry which is preliminary data.</text>
</comment>
<feature type="compositionally biased region" description="Basic and acidic residues" evidence="1">
    <location>
        <begin position="210"/>
        <end position="222"/>
    </location>
</feature>
<dbReference type="InterPro" id="IPR056024">
    <property type="entry name" value="DUF7605"/>
</dbReference>
<feature type="domain" description="Dynamin N-terminal" evidence="2">
    <location>
        <begin position="62"/>
        <end position="269"/>
    </location>
</feature>
<gene>
    <name evidence="4" type="ORF">P8C59_000334</name>
</gene>
<sequence>MLLAQQENLDDLESGANAGLGLLSEIKKTLDQASDNAEVVRWANLVSKVQKIASQKRTVQGVLGSTGSGKSSLINAVLDNDVVPTNCMRACTAVVTEISYNEATDPEKQYRAEVEFISNEAWTCELEILLQDLLSEGHLSHEYKNRESEAGVAWAKIQAVYPWMTKEALLEYKSAKELAGDDTVRHHLGSVKEIEAHNSAEFSKKLQKYVDSKDKGPSRDMRATQSPRSETAEHWPLIKAVRIFCKSRVLESGITLVDLPGVADSNAARAVDDKAAQDIMGASFNRQLQLDGNLSNVTFICSKTDDILITEAIKNLGAQAAEADDVNTQIKAMGEQAKEKELDASTKLETLQVSKKESKAEEKKTSKEVKKLRKEVAIIKADIKAKKSSLLQMCISSRNSYSRPAIQAQFARGLKLLDHEMAERENAELFDPSRDLRNYDEVADQLSVFCVSARAYLKMSGKLEKDDHLPGFTDVQQSEIPQLQAHAIRLTTSTRLTTCRRFFTAVEQLLNSLMLQVIVDDRSTVPEVKRQEFAYLELALEALTKELIGLVKDSMNECRILVEHSLLRKLPDAARLASAKAISTVRSWSLAKADGGLAYQTFKAICIRKGQFKGLAGFKDFNGELVQPMKNRLGSRWERTFKGSLPAKIDLLGQYLSERLGVFHAKMTSRQHQSQSSTAALMDRQINSFQESLRDMSGLKSIVKQSGKEINEQFDLPIAEGMTPAYVWATAQSGTGVYERLRHFMLAHIEEHGAAMFDAAEKTVVKGLTSMLDVLDGEVHAKIQEVLEQVERDYTALIASRNLFEALAKARDEIRFLLATADERFATILRKDAPVSPAGLATEPGPAMKTEDADVDGCAVPPVGQDSSPGIRRDFLALVLD</sequence>
<protein>
    <recommendedName>
        <fullName evidence="6">Nuclear GTPase SLIP-GC</fullName>
    </recommendedName>
</protein>
<evidence type="ECO:0000259" key="3">
    <source>
        <dbReference type="Pfam" id="PF24564"/>
    </source>
</evidence>
<proteinExistence type="predicted"/>
<dbReference type="Pfam" id="PF00350">
    <property type="entry name" value="Dynamin_N"/>
    <property type="match status" value="1"/>
</dbReference>
<dbReference type="SUPFAM" id="SSF52540">
    <property type="entry name" value="P-loop containing nucleoside triphosphate hydrolases"/>
    <property type="match status" value="1"/>
</dbReference>
<feature type="region of interest" description="Disordered" evidence="1">
    <location>
        <begin position="210"/>
        <end position="231"/>
    </location>
</feature>
<dbReference type="Proteomes" id="UP001217918">
    <property type="component" value="Unassembled WGS sequence"/>
</dbReference>
<organism evidence="4 5">
    <name type="scientific">Phyllachora maydis</name>
    <dbReference type="NCBI Taxonomy" id="1825666"/>
    <lineage>
        <taxon>Eukaryota</taxon>
        <taxon>Fungi</taxon>
        <taxon>Dikarya</taxon>
        <taxon>Ascomycota</taxon>
        <taxon>Pezizomycotina</taxon>
        <taxon>Sordariomycetes</taxon>
        <taxon>Sordariomycetidae</taxon>
        <taxon>Phyllachorales</taxon>
        <taxon>Phyllachoraceae</taxon>
        <taxon>Phyllachora</taxon>
    </lineage>
</organism>
<name>A0AAD9MB33_9PEZI</name>
<evidence type="ECO:0008006" key="6">
    <source>
        <dbReference type="Google" id="ProtNLM"/>
    </source>
</evidence>
<dbReference type="PANTHER" id="PTHR36681:SF3">
    <property type="entry name" value="NUCLEAR GTPASE, GERMINAL CENTER-ASSOCIATED, TANDEM DUPLICATE 3"/>
    <property type="match status" value="1"/>
</dbReference>
<evidence type="ECO:0000313" key="4">
    <source>
        <dbReference type="EMBL" id="KAK2066526.1"/>
    </source>
</evidence>
<dbReference type="PANTHER" id="PTHR36681">
    <property type="entry name" value="NUCLEAR GTPASE, GERMINAL CENTER-ASSOCIATED, TANDEM DUPLICATE 3"/>
    <property type="match status" value="1"/>
</dbReference>
<keyword evidence="5" id="KW-1185">Reference proteome</keyword>
<reference evidence="4" key="1">
    <citation type="journal article" date="2023" name="Mol. Plant Microbe Interact.">
        <title>Elucidating the Obligate Nature and Biological Capacity of an Invasive Fungal Corn Pathogen.</title>
        <authorList>
            <person name="MacCready J.S."/>
            <person name="Roggenkamp E.M."/>
            <person name="Gdanetz K."/>
            <person name="Chilvers M.I."/>
        </authorList>
    </citation>
    <scope>NUCLEOTIDE SEQUENCE</scope>
    <source>
        <strain evidence="4">PM02</strain>
    </source>
</reference>
<dbReference type="Pfam" id="PF24564">
    <property type="entry name" value="DUF7605"/>
    <property type="match status" value="1"/>
</dbReference>
<dbReference type="InterPro" id="IPR027417">
    <property type="entry name" value="P-loop_NTPase"/>
</dbReference>